<comment type="subcellular location">
    <subcellularLocation>
        <location evidence="1">Membrane</location>
        <topology evidence="1">Multi-pass membrane protein</topology>
    </subcellularLocation>
</comment>
<dbReference type="PANTHER" id="PTHR43027:SF1">
    <property type="entry name" value="DOXORUBICIN RESISTANCE ABC TRANSPORTER PERMEASE PROTEIN DRRC-RELATED"/>
    <property type="match status" value="1"/>
</dbReference>
<accession>A0A6G9J3L5</accession>
<evidence type="ECO:0000256" key="1">
    <source>
        <dbReference type="ARBA" id="ARBA00004141"/>
    </source>
</evidence>
<evidence type="ECO:0000313" key="5">
    <source>
        <dbReference type="EMBL" id="MBB3869830.1"/>
    </source>
</evidence>
<dbReference type="Proteomes" id="UP000613002">
    <property type="component" value="Unassembled WGS sequence"/>
</dbReference>
<dbReference type="EMBL" id="JACICZ010000011">
    <property type="protein sequence ID" value="MBB3869830.1"/>
    <property type="molecule type" value="Genomic_DNA"/>
</dbReference>
<name>A0A6G9J3L5_9BACL</name>
<evidence type="ECO:0000313" key="6">
    <source>
        <dbReference type="Proteomes" id="UP000613002"/>
    </source>
</evidence>
<dbReference type="GO" id="GO:0140359">
    <property type="term" value="F:ABC-type transporter activity"/>
    <property type="evidence" value="ECO:0007669"/>
    <property type="project" value="InterPro"/>
</dbReference>
<reference evidence="5 6" key="1">
    <citation type="submission" date="2020-08" db="EMBL/GenBank/DDBJ databases">
        <title>Genomic Encyclopedia of Type Strains, Phase IV (KMG-IV): sequencing the most valuable type-strain genomes for metagenomic binning, comparative biology and taxonomic classification.</title>
        <authorList>
            <person name="Goeker M."/>
        </authorList>
    </citation>
    <scope>NUCLEOTIDE SEQUENCE [LARGE SCALE GENOMIC DNA]</scope>
    <source>
        <strain evidence="5 6">DSM 14590</strain>
    </source>
</reference>
<comment type="caution">
    <text evidence="5">The sequence shown here is derived from an EMBL/GenBank/DDBJ whole genome shotgun (WGS) entry which is preliminary data.</text>
</comment>
<sequence>MSSILIAKLRLFLRKPWIFLAMTAICVLMAFIIGTANQTKVKVPVYSHLSKKETNEIFRFLQHSDLFDFELMDQNEVRKLVSEGKVEAGVELEKNDFRLIISSETANVNFIRQYIQKVYVDHIQTKAISEHVSTHSNTHAEEVKKILNEAKKHPLFTFEKKSFHGEQPIMIDNQLQSIFGFSLFFVIYTVSFNVLQILVEKRERIWDRMILSPLKKWEIYTSNLLYSFVVGYIQVALIFSIFHFGIGVDFHGKFAEILLLLVPYVFALVALSIFLTGLVNNEQQFRAIISIVSVSMAMIGGAYWPLEIVSSKILLTLSKFVPVTYGMELLKGAAVYGNSIGDLLYPISILFFMGVVLMGLGINLVERRNA</sequence>
<keyword evidence="4" id="KW-0472">Membrane</keyword>
<protein>
    <submittedName>
        <fullName evidence="5">ABC-2 type transport system permease protein</fullName>
    </submittedName>
</protein>
<gene>
    <name evidence="5" type="ORF">HNR78_002727</name>
</gene>
<keyword evidence="2" id="KW-0812">Transmembrane</keyword>
<dbReference type="InterPro" id="IPR013525">
    <property type="entry name" value="ABC2_TM"/>
</dbReference>
<dbReference type="InterPro" id="IPR052902">
    <property type="entry name" value="ABC-2_transporter"/>
</dbReference>
<dbReference type="PANTHER" id="PTHR43027">
    <property type="entry name" value="DOXORUBICIN RESISTANCE ABC TRANSPORTER PERMEASE PROTEIN DRRC-RELATED"/>
    <property type="match status" value="1"/>
</dbReference>
<proteinExistence type="predicted"/>
<dbReference type="PROSITE" id="PS51012">
    <property type="entry name" value="ABC_TM2"/>
    <property type="match status" value="1"/>
</dbReference>
<evidence type="ECO:0000256" key="4">
    <source>
        <dbReference type="ARBA" id="ARBA00023136"/>
    </source>
</evidence>
<dbReference type="InterPro" id="IPR047817">
    <property type="entry name" value="ABC2_TM_bact-type"/>
</dbReference>
<organism evidence="5 6">
    <name type="scientific">Parageobacillus toebii NBRC 107807</name>
    <dbReference type="NCBI Taxonomy" id="1223503"/>
    <lineage>
        <taxon>Bacteria</taxon>
        <taxon>Bacillati</taxon>
        <taxon>Bacillota</taxon>
        <taxon>Bacilli</taxon>
        <taxon>Bacillales</taxon>
        <taxon>Anoxybacillaceae</taxon>
        <taxon>Parageobacillus</taxon>
    </lineage>
</organism>
<evidence type="ECO:0000256" key="2">
    <source>
        <dbReference type="ARBA" id="ARBA00022692"/>
    </source>
</evidence>
<evidence type="ECO:0000256" key="3">
    <source>
        <dbReference type="ARBA" id="ARBA00022989"/>
    </source>
</evidence>
<keyword evidence="3" id="KW-1133">Transmembrane helix</keyword>
<dbReference type="GO" id="GO:0016020">
    <property type="term" value="C:membrane"/>
    <property type="evidence" value="ECO:0007669"/>
    <property type="project" value="UniProtKB-SubCell"/>
</dbReference>
<dbReference type="RefSeq" id="WP_062755428.1">
    <property type="nucleotide sequence ID" value="NZ_BDAQ01000010.1"/>
</dbReference>
<dbReference type="AlphaFoldDB" id="A0A6G9J3L5"/>
<keyword evidence="6" id="KW-1185">Reference proteome</keyword>
<dbReference type="Pfam" id="PF12698">
    <property type="entry name" value="ABC2_membrane_3"/>
    <property type="match status" value="1"/>
</dbReference>